<dbReference type="PROSITE" id="PS00198">
    <property type="entry name" value="4FE4S_FER_1"/>
    <property type="match status" value="1"/>
</dbReference>
<keyword evidence="12" id="KW-1185">Reference proteome</keyword>
<proteinExistence type="predicted"/>
<dbReference type="PANTHER" id="PTHR43177">
    <property type="entry name" value="PROTEIN NRFC"/>
    <property type="match status" value="1"/>
</dbReference>
<feature type="domain" description="4Fe-4S ferredoxin-type" evidence="10">
    <location>
        <begin position="7"/>
        <end position="37"/>
    </location>
</feature>
<feature type="domain" description="4Fe-4S ferredoxin-type" evidence="10">
    <location>
        <begin position="94"/>
        <end position="123"/>
    </location>
</feature>
<dbReference type="GO" id="GO:0051539">
    <property type="term" value="F:4 iron, 4 sulfur cluster binding"/>
    <property type="evidence" value="ECO:0007669"/>
    <property type="project" value="UniProtKB-KW"/>
</dbReference>
<dbReference type="GO" id="GO:0046872">
    <property type="term" value="F:metal ion binding"/>
    <property type="evidence" value="ECO:0007669"/>
    <property type="project" value="UniProtKB-KW"/>
</dbReference>
<evidence type="ECO:0000313" key="12">
    <source>
        <dbReference type="Proteomes" id="UP000501602"/>
    </source>
</evidence>
<dbReference type="AlphaFoldDB" id="A0A6H1UJQ4"/>
<dbReference type="RefSeq" id="WP_168661603.1">
    <property type="nucleotide sequence ID" value="NZ_CP051180.1"/>
</dbReference>
<dbReference type="KEGG" id="fes:HER31_14685"/>
<evidence type="ECO:0000256" key="4">
    <source>
        <dbReference type="ARBA" id="ARBA00022485"/>
    </source>
</evidence>
<dbReference type="NCBIfam" id="TIGR02951">
    <property type="entry name" value="DMSO_dmsB"/>
    <property type="match status" value="1"/>
</dbReference>
<gene>
    <name evidence="11" type="primary">dmsB</name>
    <name evidence="11" type="ORF">HER31_14685</name>
</gene>
<evidence type="ECO:0000256" key="5">
    <source>
        <dbReference type="ARBA" id="ARBA00022723"/>
    </source>
</evidence>
<evidence type="ECO:0000256" key="3">
    <source>
        <dbReference type="ARBA" id="ARBA00022448"/>
    </source>
</evidence>
<dbReference type="InterPro" id="IPR050954">
    <property type="entry name" value="ET_IronSulfur_Cluster-Binding"/>
</dbReference>
<dbReference type="PANTHER" id="PTHR43177:SF5">
    <property type="entry name" value="ANAEROBIC DIMETHYL SULFOXIDE REDUCTASE CHAIN B-RELATED"/>
    <property type="match status" value="1"/>
</dbReference>
<evidence type="ECO:0000256" key="8">
    <source>
        <dbReference type="ARBA" id="ARBA00023004"/>
    </source>
</evidence>
<comment type="function">
    <text evidence="2">Electron transfer subunit of the terminal reductase during anaerobic growth on various sulfoxide and N-oxide compounds.</text>
</comment>
<dbReference type="InterPro" id="IPR017900">
    <property type="entry name" value="4Fe4S_Fe_S_CS"/>
</dbReference>
<dbReference type="Pfam" id="PF13247">
    <property type="entry name" value="Fer4_11"/>
    <property type="match status" value="1"/>
</dbReference>
<organism evidence="11 12">
    <name type="scientific">Ferrimonas lipolytica</name>
    <dbReference type="NCBI Taxonomy" id="2724191"/>
    <lineage>
        <taxon>Bacteria</taxon>
        <taxon>Pseudomonadati</taxon>
        <taxon>Pseudomonadota</taxon>
        <taxon>Gammaproteobacteria</taxon>
        <taxon>Alteromonadales</taxon>
        <taxon>Ferrimonadaceae</taxon>
        <taxon>Ferrimonas</taxon>
    </lineage>
</organism>
<evidence type="ECO:0000256" key="9">
    <source>
        <dbReference type="ARBA" id="ARBA00023014"/>
    </source>
</evidence>
<accession>A0A6H1UJQ4</accession>
<dbReference type="EMBL" id="CP051180">
    <property type="protein sequence ID" value="QIZ78032.1"/>
    <property type="molecule type" value="Genomic_DNA"/>
</dbReference>
<dbReference type="PROSITE" id="PS51379">
    <property type="entry name" value="4FE4S_FER_2"/>
    <property type="match status" value="2"/>
</dbReference>
<protein>
    <submittedName>
        <fullName evidence="11">Dimethylsulfoxide reductase subunit B</fullName>
    </submittedName>
</protein>
<evidence type="ECO:0000259" key="10">
    <source>
        <dbReference type="PROSITE" id="PS51379"/>
    </source>
</evidence>
<evidence type="ECO:0000256" key="7">
    <source>
        <dbReference type="ARBA" id="ARBA00022982"/>
    </source>
</evidence>
<keyword evidence="3" id="KW-0813">Transport</keyword>
<dbReference type="InterPro" id="IPR014297">
    <property type="entry name" value="DMSO_DmsB"/>
</dbReference>
<evidence type="ECO:0000313" key="11">
    <source>
        <dbReference type="EMBL" id="QIZ78032.1"/>
    </source>
</evidence>
<sequence>MTDSTQYGFFIDTAKCTGCKTCHIACKDRKDLPLGIKWRRVYEFGGGQWTENENGSFDQDVYSYYVSLGCNHCSNPVCVKACPTGACYKRSQDGLVLIDDSVCIGCESCSRACPYDAPQIDADRGVMTKCDGCYERLAEGKQPTCIESCPLRAMEFGPIDELRAKYGEAADINPLPSSSTTNPNLVIKVNSRNDPNAQHLNAFEV</sequence>
<reference evidence="11 12" key="1">
    <citation type="submission" date="2020-04" db="EMBL/GenBank/DDBJ databases">
        <title>Ferrimonas sp. S7 isolated from sea water.</title>
        <authorList>
            <person name="Bae S.S."/>
            <person name="Baek K."/>
        </authorList>
    </citation>
    <scope>NUCLEOTIDE SEQUENCE [LARGE SCALE GENOMIC DNA]</scope>
    <source>
        <strain evidence="11 12">S7</strain>
    </source>
</reference>
<dbReference type="Gene3D" id="3.30.70.20">
    <property type="match status" value="2"/>
</dbReference>
<evidence type="ECO:0000256" key="2">
    <source>
        <dbReference type="ARBA" id="ARBA00003584"/>
    </source>
</evidence>
<dbReference type="Proteomes" id="UP000501602">
    <property type="component" value="Chromosome"/>
</dbReference>
<keyword evidence="4" id="KW-0004">4Fe-4S</keyword>
<evidence type="ECO:0000256" key="6">
    <source>
        <dbReference type="ARBA" id="ARBA00022737"/>
    </source>
</evidence>
<dbReference type="CDD" id="cd16371">
    <property type="entry name" value="DMSOR_beta_like"/>
    <property type="match status" value="1"/>
</dbReference>
<keyword evidence="6" id="KW-0677">Repeat</keyword>
<comment type="cofactor">
    <cofactor evidence="1">
        <name>[4Fe-4S] cluster</name>
        <dbReference type="ChEBI" id="CHEBI:49883"/>
    </cofactor>
</comment>
<evidence type="ECO:0000256" key="1">
    <source>
        <dbReference type="ARBA" id="ARBA00001966"/>
    </source>
</evidence>
<keyword evidence="8" id="KW-0408">Iron</keyword>
<name>A0A6H1UJQ4_9GAMM</name>
<keyword evidence="9" id="KW-0411">Iron-sulfur</keyword>
<keyword evidence="7" id="KW-0249">Electron transport</keyword>
<dbReference type="SUPFAM" id="SSF54862">
    <property type="entry name" value="4Fe-4S ferredoxins"/>
    <property type="match status" value="1"/>
</dbReference>
<dbReference type="Pfam" id="PF12800">
    <property type="entry name" value="Fer4_4"/>
    <property type="match status" value="1"/>
</dbReference>
<dbReference type="InterPro" id="IPR017896">
    <property type="entry name" value="4Fe4S_Fe-S-bd"/>
</dbReference>
<keyword evidence="5" id="KW-0479">Metal-binding</keyword>